<keyword evidence="6" id="KW-0547">Nucleotide-binding</keyword>
<dbReference type="EMBL" id="JAVLVT010000010">
    <property type="protein sequence ID" value="MDS1272172.1"/>
    <property type="molecule type" value="Genomic_DNA"/>
</dbReference>
<dbReference type="InterPro" id="IPR050187">
    <property type="entry name" value="Lipid_Phosphate_FormReg"/>
</dbReference>
<evidence type="ECO:0000256" key="5">
    <source>
        <dbReference type="ARBA" id="ARBA00022723"/>
    </source>
</evidence>
<evidence type="ECO:0000313" key="15">
    <source>
        <dbReference type="Proteomes" id="UP001250214"/>
    </source>
</evidence>
<dbReference type="Gene3D" id="3.40.50.10330">
    <property type="entry name" value="Probable inorganic polyphosphate/atp-NAD kinase, domain 1"/>
    <property type="match status" value="1"/>
</dbReference>
<dbReference type="PROSITE" id="PS50146">
    <property type="entry name" value="DAGK"/>
    <property type="match status" value="1"/>
</dbReference>
<evidence type="ECO:0000256" key="4">
    <source>
        <dbReference type="ARBA" id="ARBA00022679"/>
    </source>
</evidence>
<evidence type="ECO:0000256" key="12">
    <source>
        <dbReference type="ARBA" id="ARBA00023264"/>
    </source>
</evidence>
<dbReference type="InterPro" id="IPR016064">
    <property type="entry name" value="NAD/diacylglycerol_kinase_sf"/>
</dbReference>
<evidence type="ECO:0000256" key="6">
    <source>
        <dbReference type="ARBA" id="ARBA00022741"/>
    </source>
</evidence>
<name>A0ABU2HA30_9ACTN</name>
<keyword evidence="15" id="KW-1185">Reference proteome</keyword>
<evidence type="ECO:0000256" key="11">
    <source>
        <dbReference type="ARBA" id="ARBA00023209"/>
    </source>
</evidence>
<proteinExistence type="inferred from homology"/>
<evidence type="ECO:0000256" key="7">
    <source>
        <dbReference type="ARBA" id="ARBA00022777"/>
    </source>
</evidence>
<dbReference type="RefSeq" id="WP_310913742.1">
    <property type="nucleotide sequence ID" value="NZ_JAVLVT010000010.1"/>
</dbReference>
<dbReference type="InterPro" id="IPR045540">
    <property type="entry name" value="YegS/DAGK_C"/>
</dbReference>
<evidence type="ECO:0000256" key="10">
    <source>
        <dbReference type="ARBA" id="ARBA00023098"/>
    </source>
</evidence>
<dbReference type="Gene3D" id="2.60.200.40">
    <property type="match status" value="1"/>
</dbReference>
<gene>
    <name evidence="14" type="ORF">RIF23_17930</name>
</gene>
<dbReference type="GO" id="GO:0016301">
    <property type="term" value="F:kinase activity"/>
    <property type="evidence" value="ECO:0007669"/>
    <property type="project" value="UniProtKB-KW"/>
</dbReference>
<evidence type="ECO:0000256" key="2">
    <source>
        <dbReference type="ARBA" id="ARBA00005983"/>
    </source>
</evidence>
<dbReference type="Pfam" id="PF00781">
    <property type="entry name" value="DAGK_cat"/>
    <property type="match status" value="1"/>
</dbReference>
<dbReference type="PANTHER" id="PTHR12358">
    <property type="entry name" value="SPHINGOSINE KINASE"/>
    <property type="match status" value="1"/>
</dbReference>
<keyword evidence="11" id="KW-0594">Phospholipid biosynthesis</keyword>
<evidence type="ECO:0000313" key="14">
    <source>
        <dbReference type="EMBL" id="MDS1272172.1"/>
    </source>
</evidence>
<comment type="cofactor">
    <cofactor evidence="1">
        <name>Mg(2+)</name>
        <dbReference type="ChEBI" id="CHEBI:18420"/>
    </cofactor>
</comment>
<evidence type="ECO:0000256" key="9">
    <source>
        <dbReference type="ARBA" id="ARBA00022842"/>
    </source>
</evidence>
<keyword evidence="12" id="KW-1208">Phospholipid metabolism</keyword>
<keyword evidence="4" id="KW-0808">Transferase</keyword>
<comment type="similarity">
    <text evidence="2">Belongs to the diacylglycerol/lipid kinase family.</text>
</comment>
<evidence type="ECO:0000259" key="13">
    <source>
        <dbReference type="PROSITE" id="PS50146"/>
    </source>
</evidence>
<dbReference type="NCBIfam" id="TIGR00147">
    <property type="entry name" value="YegS/Rv2252/BmrU family lipid kinase"/>
    <property type="match status" value="1"/>
</dbReference>
<evidence type="ECO:0000256" key="3">
    <source>
        <dbReference type="ARBA" id="ARBA00022516"/>
    </source>
</evidence>
<comment type="caution">
    <text evidence="14">The sequence shown here is derived from an EMBL/GenBank/DDBJ whole genome shotgun (WGS) entry which is preliminary data.</text>
</comment>
<dbReference type="InterPro" id="IPR001206">
    <property type="entry name" value="Diacylglycerol_kinase_cat_dom"/>
</dbReference>
<keyword evidence="7 14" id="KW-0418">Kinase</keyword>
<accession>A0ABU2HA30</accession>
<dbReference type="SUPFAM" id="SSF111331">
    <property type="entry name" value="NAD kinase/diacylglycerol kinase-like"/>
    <property type="match status" value="1"/>
</dbReference>
<keyword evidence="8" id="KW-0067">ATP-binding</keyword>
<reference evidence="15" key="1">
    <citation type="submission" date="2023-07" db="EMBL/GenBank/DDBJ databases">
        <title>Novel species in the genus Lipingzhangella isolated from Sambhar Salt Lake.</title>
        <authorList>
            <person name="Jiya N."/>
            <person name="Kajale S."/>
            <person name="Sharma A."/>
        </authorList>
    </citation>
    <scope>NUCLEOTIDE SEQUENCE [LARGE SCALE GENOMIC DNA]</scope>
    <source>
        <strain evidence="15">LS1_29</strain>
    </source>
</reference>
<keyword evidence="10" id="KW-0443">Lipid metabolism</keyword>
<feature type="domain" description="DAGKc" evidence="13">
    <location>
        <begin position="1"/>
        <end position="128"/>
    </location>
</feature>
<evidence type="ECO:0000256" key="8">
    <source>
        <dbReference type="ARBA" id="ARBA00022840"/>
    </source>
</evidence>
<dbReference type="PANTHER" id="PTHR12358:SF106">
    <property type="entry name" value="LIPID KINASE YEGS"/>
    <property type="match status" value="1"/>
</dbReference>
<keyword evidence="3" id="KW-0444">Lipid biosynthesis</keyword>
<dbReference type="InterPro" id="IPR005218">
    <property type="entry name" value="Diacylglycerol/lipid_kinase"/>
</dbReference>
<evidence type="ECO:0000256" key="1">
    <source>
        <dbReference type="ARBA" id="ARBA00001946"/>
    </source>
</evidence>
<keyword evidence="5" id="KW-0479">Metal-binding</keyword>
<sequence length="290" mass="30769">MPTVTLLVNPTAGNGRGARVALHAARRLRARGATVSVTLGASPDQARRRARAAIDAGTDVLAVVGGDGMVHLATQLVATTEVPLAVVPTGTGNDFARALGIPRTTTAAVDVILDGPPRPIDVGRLDEGWFGTVVTRGLDARVSARVNRMSRTPGWARYLLALLPELVSLHPTEVELELDGVPQRRSALLVAVGNTGYYGNGMRICPQARVDDGLLDVTVIDPAPVRTLLRFFPRIYRGTHVEHPAVHTFRARRVRVSSPGAVAFADGEPLGTGPTHAEAVPDAMRVLLPR</sequence>
<dbReference type="SMART" id="SM00046">
    <property type="entry name" value="DAGKc"/>
    <property type="match status" value="1"/>
</dbReference>
<dbReference type="Proteomes" id="UP001250214">
    <property type="component" value="Unassembled WGS sequence"/>
</dbReference>
<dbReference type="Pfam" id="PF19279">
    <property type="entry name" value="YegS_C"/>
    <property type="match status" value="1"/>
</dbReference>
<dbReference type="InterPro" id="IPR017438">
    <property type="entry name" value="ATP-NAD_kinase_N"/>
</dbReference>
<protein>
    <submittedName>
        <fullName evidence="14">YegS/Rv2252/BmrU family lipid kinase</fullName>
    </submittedName>
</protein>
<organism evidence="14 15">
    <name type="scientific">Lipingzhangella rawalii</name>
    <dbReference type="NCBI Taxonomy" id="2055835"/>
    <lineage>
        <taxon>Bacteria</taxon>
        <taxon>Bacillati</taxon>
        <taxon>Actinomycetota</taxon>
        <taxon>Actinomycetes</taxon>
        <taxon>Streptosporangiales</taxon>
        <taxon>Nocardiopsidaceae</taxon>
        <taxon>Lipingzhangella</taxon>
    </lineage>
</organism>
<keyword evidence="9" id="KW-0460">Magnesium</keyword>